<dbReference type="PANTHER" id="PTHR38600">
    <property type="entry name" value="TRANSCRIPTIONAL REGULATORY PROTEIN"/>
    <property type="match status" value="1"/>
</dbReference>
<dbReference type="InterPro" id="IPR036388">
    <property type="entry name" value="WH-like_DNA-bd_sf"/>
</dbReference>
<dbReference type="OrthoDB" id="9790747at2"/>
<dbReference type="STRING" id="538381.GCA_001696535_03182"/>
<dbReference type="PANTHER" id="PTHR38600:SF2">
    <property type="entry name" value="SLL0088 PROTEIN"/>
    <property type="match status" value="1"/>
</dbReference>
<dbReference type="PROSITE" id="PS50987">
    <property type="entry name" value="HTH_ARSR_2"/>
    <property type="match status" value="1"/>
</dbReference>
<dbReference type="InterPro" id="IPR011991">
    <property type="entry name" value="ArsR-like_HTH"/>
</dbReference>
<organism evidence="2 3">
    <name type="scientific">Stappia indica</name>
    <dbReference type="NCBI Taxonomy" id="538381"/>
    <lineage>
        <taxon>Bacteria</taxon>
        <taxon>Pseudomonadati</taxon>
        <taxon>Pseudomonadota</taxon>
        <taxon>Alphaproteobacteria</taxon>
        <taxon>Hyphomicrobiales</taxon>
        <taxon>Stappiaceae</taxon>
        <taxon>Stappia</taxon>
    </lineage>
</organism>
<reference evidence="2 3" key="1">
    <citation type="submission" date="2017-08" db="EMBL/GenBank/DDBJ databases">
        <authorList>
            <person name="de Groot N.N."/>
        </authorList>
    </citation>
    <scope>NUCLEOTIDE SEQUENCE [LARGE SCALE GENOMIC DNA]</scope>
    <source>
        <strain evidence="2 3">USBA 352</strain>
    </source>
</reference>
<dbReference type="RefSeq" id="WP_097174091.1">
    <property type="nucleotide sequence ID" value="NZ_OBML01000002.1"/>
</dbReference>
<dbReference type="SMART" id="SM00418">
    <property type="entry name" value="HTH_ARSR"/>
    <property type="match status" value="1"/>
</dbReference>
<accession>A0A285RWU8</accession>
<dbReference type="SUPFAM" id="SSF46785">
    <property type="entry name" value="Winged helix' DNA-binding domain"/>
    <property type="match status" value="1"/>
</dbReference>
<dbReference type="Pfam" id="PF12840">
    <property type="entry name" value="HTH_20"/>
    <property type="match status" value="1"/>
</dbReference>
<protein>
    <submittedName>
        <fullName evidence="2">Transcriptional regulator, ArsR family</fullName>
    </submittedName>
</protein>
<dbReference type="InterPro" id="IPR036390">
    <property type="entry name" value="WH_DNA-bd_sf"/>
</dbReference>
<feature type="domain" description="HTH arsR-type" evidence="1">
    <location>
        <begin position="1"/>
        <end position="94"/>
    </location>
</feature>
<name>A0A285RWU8_9HYPH</name>
<dbReference type="EMBL" id="OBML01000002">
    <property type="protein sequence ID" value="SOB96895.1"/>
    <property type="molecule type" value="Genomic_DNA"/>
</dbReference>
<sequence>MAKHDPDLNLKFAALGDETRREVVSRLARGPASVSELASAHAMALPSFMGHLSRLEAAGLIETTKKGRVRYCRLSADGIAPVTHWLAEQQALWTSRMDQFDAYVAKIVKERTDET</sequence>
<evidence type="ECO:0000313" key="3">
    <source>
        <dbReference type="Proteomes" id="UP000219331"/>
    </source>
</evidence>
<dbReference type="CDD" id="cd00090">
    <property type="entry name" value="HTH_ARSR"/>
    <property type="match status" value="1"/>
</dbReference>
<dbReference type="GO" id="GO:0003700">
    <property type="term" value="F:DNA-binding transcription factor activity"/>
    <property type="evidence" value="ECO:0007669"/>
    <property type="project" value="InterPro"/>
</dbReference>
<proteinExistence type="predicted"/>
<dbReference type="NCBIfam" id="NF033788">
    <property type="entry name" value="HTH_metalloreg"/>
    <property type="match status" value="1"/>
</dbReference>
<gene>
    <name evidence="2" type="ORF">SAMN05421512_102339</name>
</gene>
<evidence type="ECO:0000313" key="2">
    <source>
        <dbReference type="EMBL" id="SOB96895.1"/>
    </source>
</evidence>
<dbReference type="AlphaFoldDB" id="A0A285RWU8"/>
<dbReference type="InterPro" id="IPR001845">
    <property type="entry name" value="HTH_ArsR_DNA-bd_dom"/>
</dbReference>
<dbReference type="Proteomes" id="UP000219331">
    <property type="component" value="Unassembled WGS sequence"/>
</dbReference>
<dbReference type="PRINTS" id="PR00778">
    <property type="entry name" value="HTHARSR"/>
</dbReference>
<keyword evidence="3" id="KW-1185">Reference proteome</keyword>
<dbReference type="Gene3D" id="1.10.10.10">
    <property type="entry name" value="Winged helix-like DNA-binding domain superfamily/Winged helix DNA-binding domain"/>
    <property type="match status" value="1"/>
</dbReference>
<evidence type="ECO:0000259" key="1">
    <source>
        <dbReference type="PROSITE" id="PS50987"/>
    </source>
</evidence>